<sequence>MFHITISSLKYLSAKYNFFCIHIEEKRIGTSGDTRNPTPPKEGELSTQPEEVDSGVQEVVEMVNTTGDVDIVEEETHFNSASAPQVLVCEIMVCNRDLEKVTQNINDVQK</sequence>
<keyword evidence="3" id="KW-1185">Reference proteome</keyword>
<evidence type="ECO:0000256" key="1">
    <source>
        <dbReference type="SAM" id="MobiDB-lite"/>
    </source>
</evidence>
<gene>
    <name evidence="2" type="ORF">AB205_0039400</name>
</gene>
<proteinExistence type="predicted"/>
<name>A0A2G9R782_AQUCT</name>
<dbReference type="EMBL" id="KV955571">
    <property type="protein sequence ID" value="PIO23738.1"/>
    <property type="molecule type" value="Genomic_DNA"/>
</dbReference>
<reference evidence="3" key="1">
    <citation type="journal article" date="2017" name="Nat. Commun.">
        <title>The North American bullfrog draft genome provides insight into hormonal regulation of long noncoding RNA.</title>
        <authorList>
            <person name="Hammond S.A."/>
            <person name="Warren R.L."/>
            <person name="Vandervalk B.P."/>
            <person name="Kucuk E."/>
            <person name="Khan H."/>
            <person name="Gibb E.A."/>
            <person name="Pandoh P."/>
            <person name="Kirk H."/>
            <person name="Zhao Y."/>
            <person name="Jones M."/>
            <person name="Mungall A.J."/>
            <person name="Coope R."/>
            <person name="Pleasance S."/>
            <person name="Moore R.A."/>
            <person name="Holt R.A."/>
            <person name="Round J.M."/>
            <person name="Ohora S."/>
            <person name="Walle B.V."/>
            <person name="Veldhoen N."/>
            <person name="Helbing C.C."/>
            <person name="Birol I."/>
        </authorList>
    </citation>
    <scope>NUCLEOTIDE SEQUENCE [LARGE SCALE GENOMIC DNA]</scope>
</reference>
<feature type="region of interest" description="Disordered" evidence="1">
    <location>
        <begin position="29"/>
        <end position="52"/>
    </location>
</feature>
<dbReference type="Proteomes" id="UP000228934">
    <property type="component" value="Unassembled WGS sequence"/>
</dbReference>
<accession>A0A2G9R782</accession>
<evidence type="ECO:0000313" key="3">
    <source>
        <dbReference type="Proteomes" id="UP000228934"/>
    </source>
</evidence>
<evidence type="ECO:0000313" key="2">
    <source>
        <dbReference type="EMBL" id="PIO23738.1"/>
    </source>
</evidence>
<dbReference type="AlphaFoldDB" id="A0A2G9R782"/>
<protein>
    <submittedName>
        <fullName evidence="2">Uncharacterized protein</fullName>
    </submittedName>
</protein>
<organism evidence="2 3">
    <name type="scientific">Aquarana catesbeiana</name>
    <name type="common">American bullfrog</name>
    <name type="synonym">Rana catesbeiana</name>
    <dbReference type="NCBI Taxonomy" id="8400"/>
    <lineage>
        <taxon>Eukaryota</taxon>
        <taxon>Metazoa</taxon>
        <taxon>Chordata</taxon>
        <taxon>Craniata</taxon>
        <taxon>Vertebrata</taxon>
        <taxon>Euteleostomi</taxon>
        <taxon>Amphibia</taxon>
        <taxon>Batrachia</taxon>
        <taxon>Anura</taxon>
        <taxon>Neobatrachia</taxon>
        <taxon>Ranoidea</taxon>
        <taxon>Ranidae</taxon>
        <taxon>Aquarana</taxon>
    </lineage>
</organism>